<dbReference type="PANTHER" id="PTHR15615">
    <property type="match status" value="1"/>
</dbReference>
<keyword evidence="1" id="KW-0195">Cyclin</keyword>
<feature type="compositionally biased region" description="Low complexity" evidence="2">
    <location>
        <begin position="202"/>
        <end position="239"/>
    </location>
</feature>
<dbReference type="InterPro" id="IPR036915">
    <property type="entry name" value="Cyclin-like_sf"/>
</dbReference>
<dbReference type="Pfam" id="PF00134">
    <property type="entry name" value="Cyclin_N"/>
    <property type="match status" value="1"/>
</dbReference>
<comment type="caution">
    <text evidence="4">The sequence shown here is derived from an EMBL/GenBank/DDBJ whole genome shotgun (WGS) entry which is preliminary data.</text>
</comment>
<accession>A0A8H5G473</accession>
<dbReference type="GO" id="GO:0016538">
    <property type="term" value="F:cyclin-dependent protein serine/threonine kinase regulator activity"/>
    <property type="evidence" value="ECO:0007669"/>
    <property type="project" value="TreeGrafter"/>
</dbReference>
<dbReference type="InterPro" id="IPR013922">
    <property type="entry name" value="Cyclin_PHO80-like"/>
</dbReference>
<dbReference type="SUPFAM" id="SSF47954">
    <property type="entry name" value="Cyclin-like"/>
    <property type="match status" value="1"/>
</dbReference>
<evidence type="ECO:0000256" key="1">
    <source>
        <dbReference type="RuleBase" id="RU000383"/>
    </source>
</evidence>
<dbReference type="SMART" id="SM00385">
    <property type="entry name" value="CYCLIN"/>
    <property type="match status" value="1"/>
</dbReference>
<keyword evidence="5" id="KW-1185">Reference proteome</keyword>
<dbReference type="Proteomes" id="UP000559027">
    <property type="component" value="Unassembled WGS sequence"/>
</dbReference>
<feature type="compositionally biased region" description="Polar residues" evidence="2">
    <location>
        <begin position="191"/>
        <end position="201"/>
    </location>
</feature>
<dbReference type="Gene3D" id="1.10.472.10">
    <property type="entry name" value="Cyclin-like"/>
    <property type="match status" value="1"/>
</dbReference>
<dbReference type="CDD" id="cd20557">
    <property type="entry name" value="CYCLIN_ScPCL1-like"/>
    <property type="match status" value="1"/>
</dbReference>
<name>A0A8H5G473_9AGAR</name>
<dbReference type="GO" id="GO:0019901">
    <property type="term" value="F:protein kinase binding"/>
    <property type="evidence" value="ECO:0007669"/>
    <property type="project" value="InterPro"/>
</dbReference>
<feature type="compositionally biased region" description="Basic residues" evidence="2">
    <location>
        <begin position="252"/>
        <end position="263"/>
    </location>
</feature>
<evidence type="ECO:0000313" key="4">
    <source>
        <dbReference type="EMBL" id="KAF5358023.1"/>
    </source>
</evidence>
<dbReference type="OrthoDB" id="10250320at2759"/>
<proteinExistence type="inferred from homology"/>
<sequence>MYKASPVHPNSLVDSTTHSPALLELTNIKVSRPVIEYLVDCVVETVDYAMGRPSPSTSRGRSRGRRPEHAKFTTFVKNVIERAEITIQTLLVTLVYIDRAKPHLHIALEEWALERVFLGAIIVASKYLNDSTLKNVHWALCTGVFGKRDVGRIEREYLDVLDFELGITEADILSHHQGLLNAVYPSSHPYRTNQLQFTHPHSSANRTSSSNASSAPVPELSPSSDESSSGSASPRTPSTLESSPAYSPEHGKHNRTKSSHSKKSSFSSSTLELLRSFPIPLPQSAHQRQEHSHMSVRVRS</sequence>
<evidence type="ECO:0000259" key="3">
    <source>
        <dbReference type="SMART" id="SM00385"/>
    </source>
</evidence>
<comment type="similarity">
    <text evidence="1">Belongs to the cyclin family.</text>
</comment>
<feature type="region of interest" description="Disordered" evidence="2">
    <location>
        <begin position="191"/>
        <end position="300"/>
    </location>
</feature>
<dbReference type="GO" id="GO:0005634">
    <property type="term" value="C:nucleus"/>
    <property type="evidence" value="ECO:0007669"/>
    <property type="project" value="TreeGrafter"/>
</dbReference>
<protein>
    <recommendedName>
        <fullName evidence="3">Cyclin-like domain-containing protein</fullName>
    </recommendedName>
</protein>
<gene>
    <name evidence="4" type="ORF">D9756_001210</name>
</gene>
<dbReference type="InterPro" id="IPR013763">
    <property type="entry name" value="Cyclin-like_dom"/>
</dbReference>
<organism evidence="4 5">
    <name type="scientific">Leucocoprinus leucothites</name>
    <dbReference type="NCBI Taxonomy" id="201217"/>
    <lineage>
        <taxon>Eukaryota</taxon>
        <taxon>Fungi</taxon>
        <taxon>Dikarya</taxon>
        <taxon>Basidiomycota</taxon>
        <taxon>Agaricomycotina</taxon>
        <taxon>Agaricomycetes</taxon>
        <taxon>Agaricomycetidae</taxon>
        <taxon>Agaricales</taxon>
        <taxon>Agaricineae</taxon>
        <taxon>Agaricaceae</taxon>
        <taxon>Leucocoprinus</taxon>
    </lineage>
</organism>
<evidence type="ECO:0000313" key="5">
    <source>
        <dbReference type="Proteomes" id="UP000559027"/>
    </source>
</evidence>
<dbReference type="GO" id="GO:0000307">
    <property type="term" value="C:cyclin-dependent protein kinase holoenzyme complex"/>
    <property type="evidence" value="ECO:0007669"/>
    <property type="project" value="TreeGrafter"/>
</dbReference>
<dbReference type="AlphaFoldDB" id="A0A8H5G473"/>
<evidence type="ECO:0000256" key="2">
    <source>
        <dbReference type="SAM" id="MobiDB-lite"/>
    </source>
</evidence>
<reference evidence="4 5" key="1">
    <citation type="journal article" date="2020" name="ISME J.">
        <title>Uncovering the hidden diversity of litter-decomposition mechanisms in mushroom-forming fungi.</title>
        <authorList>
            <person name="Floudas D."/>
            <person name="Bentzer J."/>
            <person name="Ahren D."/>
            <person name="Johansson T."/>
            <person name="Persson P."/>
            <person name="Tunlid A."/>
        </authorList>
    </citation>
    <scope>NUCLEOTIDE SEQUENCE [LARGE SCALE GENOMIC DNA]</scope>
    <source>
        <strain evidence="4 5">CBS 146.42</strain>
    </source>
</reference>
<dbReference type="InterPro" id="IPR006671">
    <property type="entry name" value="Cyclin_N"/>
</dbReference>
<feature type="domain" description="Cyclin-like" evidence="3">
    <location>
        <begin position="74"/>
        <end position="159"/>
    </location>
</feature>
<dbReference type="PANTHER" id="PTHR15615:SF10">
    <property type="entry name" value="PHO85 CYCLIN-2-RELATED"/>
    <property type="match status" value="1"/>
</dbReference>
<dbReference type="EMBL" id="JAACJO010000005">
    <property type="protein sequence ID" value="KAF5358023.1"/>
    <property type="molecule type" value="Genomic_DNA"/>
</dbReference>